<dbReference type="EC" id="6.3.4.15" evidence="5"/>
<dbReference type="GO" id="GO:0005524">
    <property type="term" value="F:ATP binding"/>
    <property type="evidence" value="ECO:0007669"/>
    <property type="project" value="UniProtKB-KW"/>
</dbReference>
<evidence type="ECO:0000256" key="4">
    <source>
        <dbReference type="ARBA" id="ARBA00023267"/>
    </source>
</evidence>
<dbReference type="InterPro" id="IPR045864">
    <property type="entry name" value="aa-tRNA-synth_II/BPL/LPL"/>
</dbReference>
<accession>A0A9D1EFQ7</accession>
<dbReference type="GO" id="GO:0005737">
    <property type="term" value="C:cytoplasm"/>
    <property type="evidence" value="ECO:0007669"/>
    <property type="project" value="TreeGrafter"/>
</dbReference>
<dbReference type="InterPro" id="IPR008988">
    <property type="entry name" value="Transcriptional_repressor_C"/>
</dbReference>
<proteinExistence type="predicted"/>
<evidence type="ECO:0000313" key="7">
    <source>
        <dbReference type="EMBL" id="HIR89449.1"/>
    </source>
</evidence>
<dbReference type="Proteomes" id="UP000824201">
    <property type="component" value="Unassembled WGS sequence"/>
</dbReference>
<feature type="domain" description="BPL/LPL catalytic" evidence="6">
    <location>
        <begin position="19"/>
        <end position="209"/>
    </location>
</feature>
<keyword evidence="3" id="KW-0067">ATP-binding</keyword>
<dbReference type="GO" id="GO:0016740">
    <property type="term" value="F:transferase activity"/>
    <property type="evidence" value="ECO:0007669"/>
    <property type="project" value="UniProtKB-ARBA"/>
</dbReference>
<dbReference type="PANTHER" id="PTHR12835">
    <property type="entry name" value="BIOTIN PROTEIN LIGASE"/>
    <property type="match status" value="1"/>
</dbReference>
<keyword evidence="4" id="KW-0092">Biotin</keyword>
<evidence type="ECO:0000313" key="8">
    <source>
        <dbReference type="Proteomes" id="UP000824201"/>
    </source>
</evidence>
<dbReference type="EMBL" id="DVHN01000144">
    <property type="protein sequence ID" value="HIR89449.1"/>
    <property type="molecule type" value="Genomic_DNA"/>
</dbReference>
<evidence type="ECO:0000256" key="2">
    <source>
        <dbReference type="ARBA" id="ARBA00022741"/>
    </source>
</evidence>
<protein>
    <recommendedName>
        <fullName evidence="5">biotin--[biotin carboxyl-carrier protein] ligase</fullName>
        <ecNumber evidence="5">6.3.4.15</ecNumber>
    </recommendedName>
</protein>
<dbReference type="Pfam" id="PF02237">
    <property type="entry name" value="BPL_C"/>
    <property type="match status" value="1"/>
</dbReference>
<dbReference type="CDD" id="cd16442">
    <property type="entry name" value="BPL"/>
    <property type="match status" value="1"/>
</dbReference>
<evidence type="ECO:0000256" key="5">
    <source>
        <dbReference type="ARBA" id="ARBA00024227"/>
    </source>
</evidence>
<dbReference type="SUPFAM" id="SSF50037">
    <property type="entry name" value="C-terminal domain of transcriptional repressors"/>
    <property type="match status" value="1"/>
</dbReference>
<dbReference type="Gene3D" id="3.30.930.10">
    <property type="entry name" value="Bira Bifunctional Protein, Domain 2"/>
    <property type="match status" value="1"/>
</dbReference>
<evidence type="ECO:0000259" key="6">
    <source>
        <dbReference type="PROSITE" id="PS51733"/>
    </source>
</evidence>
<name>A0A9D1EFQ7_9FIRM</name>
<reference evidence="7" key="2">
    <citation type="journal article" date="2021" name="PeerJ">
        <title>Extensive microbial diversity within the chicken gut microbiome revealed by metagenomics and culture.</title>
        <authorList>
            <person name="Gilroy R."/>
            <person name="Ravi A."/>
            <person name="Getino M."/>
            <person name="Pursley I."/>
            <person name="Horton D.L."/>
            <person name="Alikhan N.F."/>
            <person name="Baker D."/>
            <person name="Gharbi K."/>
            <person name="Hall N."/>
            <person name="Watson M."/>
            <person name="Adriaenssens E.M."/>
            <person name="Foster-Nyarko E."/>
            <person name="Jarju S."/>
            <person name="Secka A."/>
            <person name="Antonio M."/>
            <person name="Oren A."/>
            <person name="Chaudhuri R.R."/>
            <person name="La Ragione R."/>
            <person name="Hildebrand F."/>
            <person name="Pallen M.J."/>
        </authorList>
    </citation>
    <scope>NUCLEOTIDE SEQUENCE</scope>
    <source>
        <strain evidence="7">ChiW13-3771</strain>
    </source>
</reference>
<gene>
    <name evidence="7" type="ORF">IAC96_10905</name>
</gene>
<dbReference type="InterPro" id="IPR003142">
    <property type="entry name" value="BPL_C"/>
</dbReference>
<dbReference type="NCBIfam" id="TIGR00121">
    <property type="entry name" value="birA_ligase"/>
    <property type="match status" value="1"/>
</dbReference>
<dbReference type="PROSITE" id="PS51733">
    <property type="entry name" value="BPL_LPL_CATALYTIC"/>
    <property type="match status" value="1"/>
</dbReference>
<evidence type="ECO:0000256" key="3">
    <source>
        <dbReference type="ARBA" id="ARBA00022840"/>
    </source>
</evidence>
<keyword evidence="1 7" id="KW-0436">Ligase</keyword>
<keyword evidence="2" id="KW-0547">Nucleotide-binding</keyword>
<reference evidence="7" key="1">
    <citation type="submission" date="2020-10" db="EMBL/GenBank/DDBJ databases">
        <authorList>
            <person name="Gilroy R."/>
        </authorList>
    </citation>
    <scope>NUCLEOTIDE SEQUENCE</scope>
    <source>
        <strain evidence="7">ChiW13-3771</strain>
    </source>
</reference>
<dbReference type="Gene3D" id="2.30.30.100">
    <property type="match status" value="1"/>
</dbReference>
<dbReference type="GO" id="GO:0004077">
    <property type="term" value="F:biotin--[biotin carboxyl-carrier protein] ligase activity"/>
    <property type="evidence" value="ECO:0007669"/>
    <property type="project" value="UniProtKB-EC"/>
</dbReference>
<dbReference type="PANTHER" id="PTHR12835:SF5">
    <property type="entry name" value="BIOTIN--PROTEIN LIGASE"/>
    <property type="match status" value="1"/>
</dbReference>
<dbReference type="InterPro" id="IPR004143">
    <property type="entry name" value="BPL_LPL_catalytic"/>
</dbReference>
<dbReference type="GO" id="GO:0009249">
    <property type="term" value="P:protein lipoylation"/>
    <property type="evidence" value="ECO:0007669"/>
    <property type="project" value="UniProtKB-ARBA"/>
</dbReference>
<organism evidence="7 8">
    <name type="scientific">Candidatus Fimimorpha faecalis</name>
    <dbReference type="NCBI Taxonomy" id="2840824"/>
    <lineage>
        <taxon>Bacteria</taxon>
        <taxon>Bacillati</taxon>
        <taxon>Bacillota</taxon>
        <taxon>Clostridia</taxon>
        <taxon>Eubacteriales</taxon>
        <taxon>Candidatus Fimimorpha</taxon>
    </lineage>
</organism>
<dbReference type="AlphaFoldDB" id="A0A9D1EFQ7"/>
<dbReference type="SUPFAM" id="SSF55681">
    <property type="entry name" value="Class II aaRS and biotin synthetases"/>
    <property type="match status" value="1"/>
</dbReference>
<sequence>MSQLDEAISDQRYCLKTVSEYIKKNTVNQWAGCCVKYYDSIDSTNDEAKRLGKNGEKHGTLVIAEEQRLGKGRLGRSWDSPKGKAIYMTLLLRPQIEPEKASFLTLLAALAVTDAIMQVTGVSVQIKWPNDIVANGRKLCGILTEMSTDANGIRYVVVGIGINCNMDSFPQQLESIATSLFLETGKKQSRVQLIASVMQSMEQYYEIFMQTGDFKNLKPIYEKWLVNYNRMVRVLSPNGEYIGTSRGINEKGELLVVDEAGQLHTVRSGEVSVRGIYGYTI</sequence>
<dbReference type="InterPro" id="IPR004408">
    <property type="entry name" value="Biotin_CoA_COase_ligase"/>
</dbReference>
<evidence type="ECO:0000256" key="1">
    <source>
        <dbReference type="ARBA" id="ARBA00022598"/>
    </source>
</evidence>
<dbReference type="Pfam" id="PF03099">
    <property type="entry name" value="BPL_LplA_LipB"/>
    <property type="match status" value="1"/>
</dbReference>
<comment type="caution">
    <text evidence="7">The sequence shown here is derived from an EMBL/GenBank/DDBJ whole genome shotgun (WGS) entry which is preliminary data.</text>
</comment>